<dbReference type="Gene3D" id="3.40.50.720">
    <property type="entry name" value="NAD(P)-binding Rossmann-like Domain"/>
    <property type="match status" value="1"/>
</dbReference>
<organism evidence="4 5">
    <name type="scientific">Oidiodendron maius (strain Zn)</name>
    <dbReference type="NCBI Taxonomy" id="913774"/>
    <lineage>
        <taxon>Eukaryota</taxon>
        <taxon>Fungi</taxon>
        <taxon>Dikarya</taxon>
        <taxon>Ascomycota</taxon>
        <taxon>Pezizomycotina</taxon>
        <taxon>Leotiomycetes</taxon>
        <taxon>Leotiomycetes incertae sedis</taxon>
        <taxon>Myxotrichaceae</taxon>
        <taxon>Oidiodendron</taxon>
    </lineage>
</organism>
<keyword evidence="2" id="KW-0560">Oxidoreductase</keyword>
<evidence type="ECO:0000313" key="5">
    <source>
        <dbReference type="Proteomes" id="UP000054321"/>
    </source>
</evidence>
<name>A0A0C3H2A0_OIDMZ</name>
<evidence type="ECO:0000259" key="3">
    <source>
        <dbReference type="Pfam" id="PF05368"/>
    </source>
</evidence>
<dbReference type="InterPro" id="IPR008030">
    <property type="entry name" value="NmrA-like"/>
</dbReference>
<dbReference type="GO" id="GO:0016491">
    <property type="term" value="F:oxidoreductase activity"/>
    <property type="evidence" value="ECO:0007669"/>
    <property type="project" value="UniProtKB-KW"/>
</dbReference>
<evidence type="ECO:0000256" key="1">
    <source>
        <dbReference type="ARBA" id="ARBA00022857"/>
    </source>
</evidence>
<dbReference type="EMBL" id="KN832884">
    <property type="protein sequence ID" value="KIM96621.1"/>
    <property type="molecule type" value="Genomic_DNA"/>
</dbReference>
<evidence type="ECO:0000313" key="4">
    <source>
        <dbReference type="EMBL" id="KIM96621.1"/>
    </source>
</evidence>
<reference evidence="5" key="2">
    <citation type="submission" date="2015-01" db="EMBL/GenBank/DDBJ databases">
        <title>Evolutionary Origins and Diversification of the Mycorrhizal Mutualists.</title>
        <authorList>
            <consortium name="DOE Joint Genome Institute"/>
            <consortium name="Mycorrhizal Genomics Consortium"/>
            <person name="Kohler A."/>
            <person name="Kuo A."/>
            <person name="Nagy L.G."/>
            <person name="Floudas D."/>
            <person name="Copeland A."/>
            <person name="Barry K.W."/>
            <person name="Cichocki N."/>
            <person name="Veneault-Fourrey C."/>
            <person name="LaButti K."/>
            <person name="Lindquist E.A."/>
            <person name="Lipzen A."/>
            <person name="Lundell T."/>
            <person name="Morin E."/>
            <person name="Murat C."/>
            <person name="Riley R."/>
            <person name="Ohm R."/>
            <person name="Sun H."/>
            <person name="Tunlid A."/>
            <person name="Henrissat B."/>
            <person name="Grigoriev I.V."/>
            <person name="Hibbett D.S."/>
            <person name="Martin F."/>
        </authorList>
    </citation>
    <scope>NUCLEOTIDE SEQUENCE [LARGE SCALE GENOMIC DNA]</scope>
    <source>
        <strain evidence="5">Zn</strain>
    </source>
</reference>
<dbReference type="PANTHER" id="PTHR47706:SF1">
    <property type="entry name" value="CIPA-LIKE, PUTATIVE (AFU_ORTHOLOGUE AFUA_1G12460)-RELATED"/>
    <property type="match status" value="1"/>
</dbReference>
<gene>
    <name evidence="4" type="ORF">OIDMADRAFT_183333</name>
</gene>
<dbReference type="InterPro" id="IPR036291">
    <property type="entry name" value="NAD(P)-bd_dom_sf"/>
</dbReference>
<evidence type="ECO:0000256" key="2">
    <source>
        <dbReference type="ARBA" id="ARBA00023002"/>
    </source>
</evidence>
<dbReference type="HOGENOM" id="CLU_044876_3_2_1"/>
<dbReference type="Pfam" id="PF05368">
    <property type="entry name" value="NmrA"/>
    <property type="match status" value="1"/>
</dbReference>
<dbReference type="OrthoDB" id="9984533at2759"/>
<dbReference type="AlphaFoldDB" id="A0A0C3H2A0"/>
<keyword evidence="5" id="KW-1185">Reference proteome</keyword>
<dbReference type="SUPFAM" id="SSF51735">
    <property type="entry name" value="NAD(P)-binding Rossmann-fold domains"/>
    <property type="match status" value="1"/>
</dbReference>
<dbReference type="PANTHER" id="PTHR47706">
    <property type="entry name" value="NMRA-LIKE FAMILY PROTEIN"/>
    <property type="match status" value="1"/>
</dbReference>
<proteinExistence type="predicted"/>
<protein>
    <recommendedName>
        <fullName evidence="3">NmrA-like domain-containing protein</fullName>
    </recommendedName>
</protein>
<keyword evidence="1" id="KW-0521">NADP</keyword>
<feature type="domain" description="NmrA-like" evidence="3">
    <location>
        <begin position="11"/>
        <end position="223"/>
    </location>
</feature>
<dbReference type="InterPro" id="IPR051609">
    <property type="entry name" value="NmrA/Isoflavone_reductase-like"/>
</dbReference>
<accession>A0A0C3H2A0</accession>
<dbReference type="InParanoid" id="A0A0C3H2A0"/>
<dbReference type="Proteomes" id="UP000054321">
    <property type="component" value="Unassembled WGS sequence"/>
</dbReference>
<reference evidence="4 5" key="1">
    <citation type="submission" date="2014-04" db="EMBL/GenBank/DDBJ databases">
        <authorList>
            <consortium name="DOE Joint Genome Institute"/>
            <person name="Kuo A."/>
            <person name="Martino E."/>
            <person name="Perotto S."/>
            <person name="Kohler A."/>
            <person name="Nagy L.G."/>
            <person name="Floudas D."/>
            <person name="Copeland A."/>
            <person name="Barry K.W."/>
            <person name="Cichocki N."/>
            <person name="Veneault-Fourrey C."/>
            <person name="LaButti K."/>
            <person name="Lindquist E.A."/>
            <person name="Lipzen A."/>
            <person name="Lundell T."/>
            <person name="Morin E."/>
            <person name="Murat C."/>
            <person name="Sun H."/>
            <person name="Tunlid A."/>
            <person name="Henrissat B."/>
            <person name="Grigoriev I.V."/>
            <person name="Hibbett D.S."/>
            <person name="Martin F."/>
            <person name="Nordberg H.P."/>
            <person name="Cantor M.N."/>
            <person name="Hua S.X."/>
        </authorList>
    </citation>
    <scope>NUCLEOTIDE SEQUENCE [LARGE SCALE GENOMIC DNA]</scope>
    <source>
        <strain evidence="4 5">Zn</strain>
    </source>
</reference>
<sequence length="308" mass="33454">MSLAKPLSIHKVAVVGPSGRLGPAVVKHLVASGFKVTLLTRDPAKLVTTKFPSEVEVVKADYTSVSTLAPALRGHDAVVDLTNRTATDVQLLVIDATIAAQVPRLIPSCFGIGTTHPIVRSLPHIADKIKIQDYYEKKAREGALTYSAIQTGIFLELALQGGRIISLSDEQPTTLFDGGDRPLSSTSIDSIGQAVAITLMKPEETKNRFLCVQNTILTQNKLLLLARELAPQRPWAVTHRDTAEMERASWEAWNAGDRTPRATAGFFVRAGFGDSGVGAFEKLDNDILMIKEYSDEELKNFLASFISS</sequence>